<feature type="transmembrane region" description="Helical" evidence="1">
    <location>
        <begin position="77"/>
        <end position="102"/>
    </location>
</feature>
<keyword evidence="1" id="KW-0812">Transmembrane</keyword>
<dbReference type="RefSeq" id="WP_022937363.1">
    <property type="nucleotide sequence ID" value="NZ_CABKRQ010000002.1"/>
</dbReference>
<evidence type="ECO:0000313" key="2">
    <source>
        <dbReference type="EMBL" id="PXX75825.1"/>
    </source>
</evidence>
<sequence>MVSTTTILALLFAVIILFLLGLGPILYLKSQGYRIISVGLVGALGFFFSQIILRIPLMGVLMSNVSVVTFFAQHMTLYALFLGASAALFETLGRLFIVNICLKKRKGWLEGAVAGWGHGFCEAFIMLGITYISYIYYAFLINQGTLATMGLDPASVASITTTLSSFPAWAIIVALLERVFAMLLHCALTTLIMTKSMDGKTLIGCLAAFLIHMALDAGVALLQINGASLFILELLPAIFAILSIGYLFKSYNKYKNA</sequence>
<dbReference type="EMBL" id="QJKH01000017">
    <property type="protein sequence ID" value="PXX75825.1"/>
    <property type="molecule type" value="Genomic_DNA"/>
</dbReference>
<name>A0A318KKN6_9FIRM</name>
<feature type="transmembrane region" description="Helical" evidence="1">
    <location>
        <begin position="35"/>
        <end position="57"/>
    </location>
</feature>
<gene>
    <name evidence="2" type="ORF">DES51_1179</name>
</gene>
<feature type="transmembrane region" description="Helical" evidence="1">
    <location>
        <begin position="228"/>
        <end position="248"/>
    </location>
</feature>
<keyword evidence="3" id="KW-1185">Reference proteome</keyword>
<organism evidence="2 3">
    <name type="scientific">Dielma fastidiosa</name>
    <dbReference type="NCBI Taxonomy" id="1034346"/>
    <lineage>
        <taxon>Bacteria</taxon>
        <taxon>Bacillati</taxon>
        <taxon>Bacillota</taxon>
        <taxon>Erysipelotrichia</taxon>
        <taxon>Erysipelotrichales</taxon>
        <taxon>Erysipelotrichaceae</taxon>
        <taxon>Dielma</taxon>
    </lineage>
</organism>
<keyword evidence="1" id="KW-0472">Membrane</keyword>
<dbReference type="OrthoDB" id="9807167at2"/>
<dbReference type="Proteomes" id="UP000247612">
    <property type="component" value="Unassembled WGS sequence"/>
</dbReference>
<evidence type="ECO:0000313" key="3">
    <source>
        <dbReference type="Proteomes" id="UP000247612"/>
    </source>
</evidence>
<feature type="transmembrane region" description="Helical" evidence="1">
    <location>
        <begin position="6"/>
        <end position="28"/>
    </location>
</feature>
<reference evidence="2 3" key="1">
    <citation type="submission" date="2018-05" db="EMBL/GenBank/DDBJ databases">
        <title>Genomic Encyclopedia of Type Strains, Phase IV (KMG-IV): sequencing the most valuable type-strain genomes for metagenomic binning, comparative biology and taxonomic classification.</title>
        <authorList>
            <person name="Goeker M."/>
        </authorList>
    </citation>
    <scope>NUCLEOTIDE SEQUENCE [LARGE SCALE GENOMIC DNA]</scope>
    <source>
        <strain evidence="2 3">JC118</strain>
    </source>
</reference>
<dbReference type="STRING" id="1034346.GCA_000313565_01049"/>
<dbReference type="Pfam" id="PF10086">
    <property type="entry name" value="YhfC"/>
    <property type="match status" value="1"/>
</dbReference>
<evidence type="ECO:0000256" key="1">
    <source>
        <dbReference type="SAM" id="Phobius"/>
    </source>
</evidence>
<accession>A0A318KKN6</accession>
<dbReference type="InterPro" id="IPR011397">
    <property type="entry name" value="YhfC"/>
</dbReference>
<dbReference type="AlphaFoldDB" id="A0A318KKN6"/>
<proteinExistence type="predicted"/>
<feature type="transmembrane region" description="Helical" evidence="1">
    <location>
        <begin position="201"/>
        <end position="222"/>
    </location>
</feature>
<keyword evidence="1" id="KW-1133">Transmembrane helix</keyword>
<protein>
    <submittedName>
        <fullName evidence="2">Putative membrane protein YhfC</fullName>
    </submittedName>
</protein>
<feature type="transmembrane region" description="Helical" evidence="1">
    <location>
        <begin position="123"/>
        <end position="146"/>
    </location>
</feature>
<comment type="caution">
    <text evidence="2">The sequence shown here is derived from an EMBL/GenBank/DDBJ whole genome shotgun (WGS) entry which is preliminary data.</text>
</comment>